<evidence type="ECO:0000313" key="3">
    <source>
        <dbReference type="Proteomes" id="UP000621859"/>
    </source>
</evidence>
<comment type="caution">
    <text evidence="2">The sequence shown here is derived from an EMBL/GenBank/DDBJ whole genome shotgun (WGS) entry which is preliminary data.</text>
</comment>
<proteinExistence type="predicted"/>
<reference evidence="3" key="1">
    <citation type="journal article" date="2019" name="Int. J. Syst. Evol. Microbiol.">
        <title>The Global Catalogue of Microorganisms (GCM) 10K type strain sequencing project: providing services to taxonomists for standard genome sequencing and annotation.</title>
        <authorList>
            <consortium name="The Broad Institute Genomics Platform"/>
            <consortium name="The Broad Institute Genome Sequencing Center for Infectious Disease"/>
            <person name="Wu L."/>
            <person name="Ma J."/>
        </authorList>
    </citation>
    <scope>NUCLEOTIDE SEQUENCE [LARGE SCALE GENOMIC DNA]</scope>
    <source>
        <strain evidence="3">CGMCC 1.8860</strain>
    </source>
</reference>
<gene>
    <name evidence="2" type="ORF">GCM10010971_41320</name>
</gene>
<dbReference type="EMBL" id="BMLY01000013">
    <property type="protein sequence ID" value="GGP28313.1"/>
    <property type="molecule type" value="Genomic_DNA"/>
</dbReference>
<accession>A0ABQ2PSV0</accession>
<feature type="compositionally biased region" description="Polar residues" evidence="1">
    <location>
        <begin position="56"/>
        <end position="73"/>
    </location>
</feature>
<dbReference type="Proteomes" id="UP000621859">
    <property type="component" value="Unassembled WGS sequence"/>
</dbReference>
<organism evidence="2 3">
    <name type="scientific">Silvimonas amylolytica</name>
    <dbReference type="NCBI Taxonomy" id="449663"/>
    <lineage>
        <taxon>Bacteria</taxon>
        <taxon>Pseudomonadati</taxon>
        <taxon>Pseudomonadota</taxon>
        <taxon>Betaproteobacteria</taxon>
        <taxon>Neisseriales</taxon>
        <taxon>Chitinibacteraceae</taxon>
        <taxon>Silvimonas</taxon>
    </lineage>
</organism>
<keyword evidence="3" id="KW-1185">Reference proteome</keyword>
<evidence type="ECO:0000313" key="2">
    <source>
        <dbReference type="EMBL" id="GGP28313.1"/>
    </source>
</evidence>
<sequence length="88" mass="10319">MRELEAIDAPWAKGLLALLQQIRIDPRIAKDIRFDTEAERMRREDQQQEDEATIRQGPNRNPNGSIIKDSQAQKYYAAIKRRNKRLAE</sequence>
<feature type="region of interest" description="Disordered" evidence="1">
    <location>
        <begin position="38"/>
        <end position="73"/>
    </location>
</feature>
<protein>
    <submittedName>
        <fullName evidence="2">Uncharacterized protein</fullName>
    </submittedName>
</protein>
<name>A0ABQ2PSV0_9NEIS</name>
<evidence type="ECO:0000256" key="1">
    <source>
        <dbReference type="SAM" id="MobiDB-lite"/>
    </source>
</evidence>